<accession>A0A9N9RVA5</accession>
<dbReference type="SUPFAM" id="SSF50156">
    <property type="entry name" value="PDZ domain-like"/>
    <property type="match status" value="1"/>
</dbReference>
<evidence type="ECO:0000256" key="2">
    <source>
        <dbReference type="ARBA" id="ARBA00022490"/>
    </source>
</evidence>
<evidence type="ECO:0000256" key="1">
    <source>
        <dbReference type="ARBA" id="ARBA00004496"/>
    </source>
</evidence>
<dbReference type="InterPro" id="IPR050604">
    <property type="entry name" value="PDZ-LIM_domain"/>
</dbReference>
<evidence type="ECO:0000256" key="3">
    <source>
        <dbReference type="ARBA" id="ARBA00023038"/>
    </source>
</evidence>
<dbReference type="SMART" id="SM00228">
    <property type="entry name" value="PDZ"/>
    <property type="match status" value="1"/>
</dbReference>
<proteinExistence type="predicted"/>
<dbReference type="GO" id="GO:0030036">
    <property type="term" value="P:actin cytoskeleton organization"/>
    <property type="evidence" value="ECO:0007669"/>
    <property type="project" value="TreeGrafter"/>
</dbReference>
<keyword evidence="2" id="KW-0963">Cytoplasm</keyword>
<dbReference type="PANTHER" id="PTHR24214">
    <property type="entry name" value="PDZ AND LIM DOMAIN PROTEIN ZASP"/>
    <property type="match status" value="1"/>
</dbReference>
<dbReference type="EMBL" id="OU895878">
    <property type="protein sequence ID" value="CAG9804347.1"/>
    <property type="molecule type" value="Genomic_DNA"/>
</dbReference>
<dbReference type="GO" id="GO:0003779">
    <property type="term" value="F:actin binding"/>
    <property type="evidence" value="ECO:0007669"/>
    <property type="project" value="TreeGrafter"/>
</dbReference>
<organism evidence="5 6">
    <name type="scientific">Chironomus riparius</name>
    <dbReference type="NCBI Taxonomy" id="315576"/>
    <lineage>
        <taxon>Eukaryota</taxon>
        <taxon>Metazoa</taxon>
        <taxon>Ecdysozoa</taxon>
        <taxon>Arthropoda</taxon>
        <taxon>Hexapoda</taxon>
        <taxon>Insecta</taxon>
        <taxon>Pterygota</taxon>
        <taxon>Neoptera</taxon>
        <taxon>Endopterygota</taxon>
        <taxon>Diptera</taxon>
        <taxon>Nematocera</taxon>
        <taxon>Chironomoidea</taxon>
        <taxon>Chironomidae</taxon>
        <taxon>Chironominae</taxon>
        <taxon>Chironomus</taxon>
    </lineage>
</organism>
<dbReference type="InterPro" id="IPR001478">
    <property type="entry name" value="PDZ"/>
</dbReference>
<dbReference type="Gene3D" id="2.30.42.10">
    <property type="match status" value="1"/>
</dbReference>
<dbReference type="InterPro" id="IPR036034">
    <property type="entry name" value="PDZ_sf"/>
</dbReference>
<dbReference type="OrthoDB" id="44841at2759"/>
<name>A0A9N9RVA5_9DIPT</name>
<evidence type="ECO:0000313" key="6">
    <source>
        <dbReference type="Proteomes" id="UP001153620"/>
    </source>
</evidence>
<dbReference type="GO" id="GO:0061061">
    <property type="term" value="P:muscle structure development"/>
    <property type="evidence" value="ECO:0007669"/>
    <property type="project" value="TreeGrafter"/>
</dbReference>
<protein>
    <recommendedName>
        <fullName evidence="4">PDZ domain-containing protein</fullName>
    </recommendedName>
</protein>
<dbReference type="GO" id="GO:0031941">
    <property type="term" value="C:filamentous actin"/>
    <property type="evidence" value="ECO:0007669"/>
    <property type="project" value="TreeGrafter"/>
</dbReference>
<dbReference type="Pfam" id="PF00595">
    <property type="entry name" value="PDZ"/>
    <property type="match status" value="1"/>
</dbReference>
<reference evidence="5" key="1">
    <citation type="submission" date="2022-01" db="EMBL/GenBank/DDBJ databases">
        <authorList>
            <person name="King R."/>
        </authorList>
    </citation>
    <scope>NUCLEOTIDE SEQUENCE</scope>
</reference>
<keyword evidence="6" id="KW-1185">Reference proteome</keyword>
<dbReference type="PROSITE" id="PS50106">
    <property type="entry name" value="PDZ"/>
    <property type="match status" value="1"/>
</dbReference>
<feature type="domain" description="PDZ" evidence="4">
    <location>
        <begin position="70"/>
        <end position="148"/>
    </location>
</feature>
<keyword evidence="3" id="KW-0479">Metal-binding</keyword>
<dbReference type="GO" id="GO:0001725">
    <property type="term" value="C:stress fiber"/>
    <property type="evidence" value="ECO:0007669"/>
    <property type="project" value="TreeGrafter"/>
</dbReference>
<keyword evidence="3" id="KW-0440">LIM domain</keyword>
<reference evidence="5" key="2">
    <citation type="submission" date="2022-10" db="EMBL/GenBank/DDBJ databases">
        <authorList>
            <consortium name="ENA_rothamsted_submissions"/>
            <consortium name="culmorum"/>
            <person name="King R."/>
        </authorList>
    </citation>
    <scope>NUCLEOTIDE SEQUENCE</scope>
</reference>
<comment type="subcellular location">
    <subcellularLocation>
        <location evidence="1">Cytoplasm</location>
    </subcellularLocation>
</comment>
<evidence type="ECO:0000259" key="4">
    <source>
        <dbReference type="PROSITE" id="PS50106"/>
    </source>
</evidence>
<keyword evidence="3" id="KW-0862">Zinc</keyword>
<dbReference type="GO" id="GO:0030018">
    <property type="term" value="C:Z disc"/>
    <property type="evidence" value="ECO:0007669"/>
    <property type="project" value="TreeGrafter"/>
</dbReference>
<sequence length="270" mass="30719">MPESIETTINITIPIPSRRQSLLNAVPQVIEGNVSFAELTIGCKNTNTEAINEAPVMERIKKQKLFVPQSIEIDPTQEAVEKSTGMRITGGADFNMPITIFHVKEDSKAKRVGLKLGDSIVMIDGKDTSMMTLKEANEALLHATKAIRSFKFGVVRFHDNEATKDNPPFMEEIIMEGNPKAPRIHIERQLDPPHEAFVQCPERKAWHPIMWPHPEYFLPENYHEELPHKRIVRNVRKLLESSPSKVELENILTALPRGSRPKRNYDDESD</sequence>
<dbReference type="GO" id="GO:0005912">
    <property type="term" value="C:adherens junction"/>
    <property type="evidence" value="ECO:0007669"/>
    <property type="project" value="TreeGrafter"/>
</dbReference>
<evidence type="ECO:0000313" key="5">
    <source>
        <dbReference type="EMBL" id="CAG9804347.1"/>
    </source>
</evidence>
<dbReference type="GO" id="GO:0051371">
    <property type="term" value="F:muscle alpha-actinin binding"/>
    <property type="evidence" value="ECO:0007669"/>
    <property type="project" value="TreeGrafter"/>
</dbReference>
<dbReference type="AlphaFoldDB" id="A0A9N9RVA5"/>
<dbReference type="Proteomes" id="UP001153620">
    <property type="component" value="Chromosome 2"/>
</dbReference>
<gene>
    <name evidence="5" type="ORF">CHIRRI_LOCUS7237</name>
</gene>
<dbReference type="PANTHER" id="PTHR24214:SF38">
    <property type="entry name" value="PDZ AND LIM DOMAIN PROTEIN ZASP-RELATED"/>
    <property type="match status" value="1"/>
</dbReference>